<feature type="domain" description="Serpin" evidence="3">
    <location>
        <begin position="69"/>
        <end position="395"/>
    </location>
</feature>
<dbReference type="InterPro" id="IPR042178">
    <property type="entry name" value="Serpin_sf_1"/>
</dbReference>
<sequence length="396" mass="44949">MAENRSRENIEFSSYDDYYFSGDISDHYDLFQDYSDDDEPQYSSVKKKIKLTPTTTKSSKTITVATKIQLDDANNGFKNGNFVCSPFSLETMLGMIAAGAKGKTLELLLEFLGHETMDQLHSESPSLKMLANLNTDGGGLVSLANGAWVDKKLNPINSCYQDVLKTVYKTEAKYVDFGNKREQAVREINSWGNKETRGLIPTIIVDNELSQDAVIVLANALYFKGIWSTPFDANRTKRKDFHLINGEIVSVPFMTSSSEFSYGSFEDFKILKIRYECEEQSNKFSMHIFLPERNDGLRDLLEVFHSNHALFHGAFDLNSRKLDEIHIPLRPILRVNLIQVDERGTEAASSTWADFDYCERPPLPPANFVADHPFMFMIREDTSRAVFFVGVVLNPM</sequence>
<evidence type="ECO:0000313" key="4">
    <source>
        <dbReference type="EMBL" id="GEX06093.1"/>
    </source>
</evidence>
<comment type="similarity">
    <text evidence="1 2">Belongs to the serpin family.</text>
</comment>
<dbReference type="Gene3D" id="2.30.39.10">
    <property type="entry name" value="Alpha-1-antitrypsin, domain 1"/>
    <property type="match status" value="2"/>
</dbReference>
<dbReference type="InterPro" id="IPR023795">
    <property type="entry name" value="Serpin_CS"/>
</dbReference>
<dbReference type="InterPro" id="IPR023796">
    <property type="entry name" value="Serpin_dom"/>
</dbReference>
<dbReference type="Gene3D" id="3.30.497.10">
    <property type="entry name" value="Antithrombin, subunit I, domain 2"/>
    <property type="match status" value="1"/>
</dbReference>
<dbReference type="GO" id="GO:0004867">
    <property type="term" value="F:serine-type endopeptidase inhibitor activity"/>
    <property type="evidence" value="ECO:0007669"/>
    <property type="project" value="InterPro"/>
</dbReference>
<proteinExistence type="inferred from homology"/>
<dbReference type="InterPro" id="IPR000215">
    <property type="entry name" value="Serpin_fam"/>
</dbReference>
<dbReference type="Pfam" id="PF00079">
    <property type="entry name" value="Serpin"/>
    <property type="match status" value="2"/>
</dbReference>
<dbReference type="SMART" id="SM00093">
    <property type="entry name" value="SERPIN"/>
    <property type="match status" value="1"/>
</dbReference>
<dbReference type="EMBL" id="BKCJ010087421">
    <property type="protein sequence ID" value="GEX06093.1"/>
    <property type="molecule type" value="Genomic_DNA"/>
</dbReference>
<dbReference type="AlphaFoldDB" id="A0A699GZT7"/>
<evidence type="ECO:0000256" key="1">
    <source>
        <dbReference type="ARBA" id="ARBA00009500"/>
    </source>
</evidence>
<organism evidence="4">
    <name type="scientific">Tanacetum cinerariifolium</name>
    <name type="common">Dalmatian daisy</name>
    <name type="synonym">Chrysanthemum cinerariifolium</name>
    <dbReference type="NCBI Taxonomy" id="118510"/>
    <lineage>
        <taxon>Eukaryota</taxon>
        <taxon>Viridiplantae</taxon>
        <taxon>Streptophyta</taxon>
        <taxon>Embryophyta</taxon>
        <taxon>Tracheophyta</taxon>
        <taxon>Spermatophyta</taxon>
        <taxon>Magnoliopsida</taxon>
        <taxon>eudicotyledons</taxon>
        <taxon>Gunneridae</taxon>
        <taxon>Pentapetalae</taxon>
        <taxon>asterids</taxon>
        <taxon>campanulids</taxon>
        <taxon>Asterales</taxon>
        <taxon>Asteraceae</taxon>
        <taxon>Asteroideae</taxon>
        <taxon>Anthemideae</taxon>
        <taxon>Anthemidinae</taxon>
        <taxon>Tanacetum</taxon>
    </lineage>
</organism>
<dbReference type="InterPro" id="IPR042185">
    <property type="entry name" value="Serpin_sf_2"/>
</dbReference>
<protein>
    <recommendedName>
        <fullName evidence="3">Serpin domain-containing protein</fullName>
    </recommendedName>
</protein>
<name>A0A699GZT7_TANCI</name>
<reference evidence="4" key="1">
    <citation type="journal article" date="2019" name="Sci. Rep.">
        <title>Draft genome of Tanacetum cinerariifolium, the natural source of mosquito coil.</title>
        <authorList>
            <person name="Yamashiro T."/>
            <person name="Shiraishi A."/>
            <person name="Satake H."/>
            <person name="Nakayama K."/>
        </authorList>
    </citation>
    <scope>NUCLEOTIDE SEQUENCE</scope>
</reference>
<dbReference type="PROSITE" id="PS00284">
    <property type="entry name" value="SERPIN"/>
    <property type="match status" value="1"/>
</dbReference>
<dbReference type="PANTHER" id="PTHR11461">
    <property type="entry name" value="SERINE PROTEASE INHIBITOR, SERPIN"/>
    <property type="match status" value="1"/>
</dbReference>
<dbReference type="InterPro" id="IPR036186">
    <property type="entry name" value="Serpin_sf"/>
</dbReference>
<evidence type="ECO:0000256" key="2">
    <source>
        <dbReference type="RuleBase" id="RU000411"/>
    </source>
</evidence>
<accession>A0A699GZT7</accession>
<comment type="caution">
    <text evidence="4">The sequence shown here is derived from an EMBL/GenBank/DDBJ whole genome shotgun (WGS) entry which is preliminary data.</text>
</comment>
<dbReference type="GO" id="GO:0005615">
    <property type="term" value="C:extracellular space"/>
    <property type="evidence" value="ECO:0007669"/>
    <property type="project" value="InterPro"/>
</dbReference>
<evidence type="ECO:0000259" key="3">
    <source>
        <dbReference type="SMART" id="SM00093"/>
    </source>
</evidence>
<dbReference type="PANTHER" id="PTHR11461:SF340">
    <property type="entry name" value="SERPIN DOMAIN-CONTAINING PROTEIN"/>
    <property type="match status" value="1"/>
</dbReference>
<gene>
    <name evidence="4" type="ORF">Tci_278068</name>
</gene>
<dbReference type="SUPFAM" id="SSF56574">
    <property type="entry name" value="Serpins"/>
    <property type="match status" value="1"/>
</dbReference>